<feature type="region of interest" description="Disordered" evidence="2">
    <location>
        <begin position="1"/>
        <end position="21"/>
    </location>
</feature>
<dbReference type="RefSeq" id="WP_179636411.1">
    <property type="nucleotide sequence ID" value="NZ_JACCFH010000003.1"/>
</dbReference>
<evidence type="ECO:0000256" key="1">
    <source>
        <dbReference type="ARBA" id="ARBA00023172"/>
    </source>
</evidence>
<evidence type="ECO:0000313" key="4">
    <source>
        <dbReference type="Proteomes" id="UP000518288"/>
    </source>
</evidence>
<dbReference type="GO" id="GO:0003677">
    <property type="term" value="F:DNA binding"/>
    <property type="evidence" value="ECO:0007669"/>
    <property type="project" value="InterPro"/>
</dbReference>
<comment type="caution">
    <text evidence="3">The sequence shown here is derived from an EMBL/GenBank/DDBJ whole genome shotgun (WGS) entry which is preliminary data.</text>
</comment>
<gene>
    <name evidence="3" type="ORF">BDD16_004590</name>
</gene>
<dbReference type="AlphaFoldDB" id="A0A7Y9R1J3"/>
<dbReference type="Gene3D" id="1.10.443.10">
    <property type="entry name" value="Intergrase catalytic core"/>
    <property type="match status" value="1"/>
</dbReference>
<accession>A0A7Y9R1J3</accession>
<reference evidence="3 4" key="1">
    <citation type="submission" date="2020-07" db="EMBL/GenBank/DDBJ databases">
        <title>Genomic Encyclopedia of Archaeal and Bacterial Type Strains, Phase II (KMG-II): from individual species to whole genera.</title>
        <authorList>
            <person name="Goeker M."/>
        </authorList>
    </citation>
    <scope>NUCLEOTIDE SEQUENCE [LARGE SCALE GENOMIC DNA]</scope>
    <source>
        <strain evidence="3 4">DSM 21226</strain>
    </source>
</reference>
<sequence length="337" mass="37010">MTTSPPPRTPGWKPSTPEEQARFEQIQARAANFREKHGIQLSAPKAEIIKTPPEIIQEPPKKPSKATVQITKSVQEDPPIQASKGHKKKKKPASIKSKQQLVPKLGKNWRAEIFEAMKPKKQTRRPVSMVLQATAVLWATGCRPSEIEKGVEVSLDNETGNLTFFVIGAKTGKSTNGQMESDRGIKFRWITLQRDMTPATELLAELIEKAGKSITVKYDSNGLGNKISDRGFELFNKKGVSPYCFRHAMGCDLKSCDLMDDVERSQVMGHLSVESLSKYGRRRRGGKGARPILSVKTSEMPHGTLTHTPPVPAAAPAVAADDGDDEGEGNQVARPRG</sequence>
<evidence type="ECO:0000256" key="2">
    <source>
        <dbReference type="SAM" id="MobiDB-lite"/>
    </source>
</evidence>
<organism evidence="3 4">
    <name type="scientific">Sphaerotilus montanus</name>
    <dbReference type="NCBI Taxonomy" id="522889"/>
    <lineage>
        <taxon>Bacteria</taxon>
        <taxon>Pseudomonadati</taxon>
        <taxon>Pseudomonadota</taxon>
        <taxon>Betaproteobacteria</taxon>
        <taxon>Burkholderiales</taxon>
        <taxon>Sphaerotilaceae</taxon>
        <taxon>Sphaerotilus</taxon>
    </lineage>
</organism>
<proteinExistence type="predicted"/>
<feature type="compositionally biased region" description="Basic residues" evidence="2">
    <location>
        <begin position="84"/>
        <end position="93"/>
    </location>
</feature>
<dbReference type="EMBL" id="JACCFH010000003">
    <property type="protein sequence ID" value="NYG35527.1"/>
    <property type="molecule type" value="Genomic_DNA"/>
</dbReference>
<dbReference type="GO" id="GO:0015074">
    <property type="term" value="P:DNA integration"/>
    <property type="evidence" value="ECO:0007669"/>
    <property type="project" value="InterPro"/>
</dbReference>
<keyword evidence="4" id="KW-1185">Reference proteome</keyword>
<name>A0A7Y9R1J3_9BURK</name>
<dbReference type="Proteomes" id="UP000518288">
    <property type="component" value="Unassembled WGS sequence"/>
</dbReference>
<dbReference type="GO" id="GO:0006310">
    <property type="term" value="P:DNA recombination"/>
    <property type="evidence" value="ECO:0007669"/>
    <property type="project" value="UniProtKB-KW"/>
</dbReference>
<dbReference type="CDD" id="cd00397">
    <property type="entry name" value="DNA_BRE_C"/>
    <property type="match status" value="1"/>
</dbReference>
<feature type="region of interest" description="Disordered" evidence="2">
    <location>
        <begin position="35"/>
        <end position="99"/>
    </location>
</feature>
<feature type="compositionally biased region" description="Low complexity" evidence="2">
    <location>
        <begin position="49"/>
        <end position="58"/>
    </location>
</feature>
<dbReference type="InterPro" id="IPR011010">
    <property type="entry name" value="DNA_brk_join_enz"/>
</dbReference>
<dbReference type="SUPFAM" id="SSF56349">
    <property type="entry name" value="DNA breaking-rejoining enzymes"/>
    <property type="match status" value="1"/>
</dbReference>
<keyword evidence="1" id="KW-0233">DNA recombination</keyword>
<dbReference type="InterPro" id="IPR013762">
    <property type="entry name" value="Integrase-like_cat_sf"/>
</dbReference>
<feature type="region of interest" description="Disordered" evidence="2">
    <location>
        <begin position="278"/>
        <end position="337"/>
    </location>
</feature>
<evidence type="ECO:0000313" key="3">
    <source>
        <dbReference type="EMBL" id="NYG35527.1"/>
    </source>
</evidence>
<protein>
    <submittedName>
        <fullName evidence="3">Integrase</fullName>
    </submittedName>
</protein>